<organism evidence="2 3">
    <name type="scientific">Vibrio gallaecicus</name>
    <dbReference type="NCBI Taxonomy" id="552386"/>
    <lineage>
        <taxon>Bacteria</taxon>
        <taxon>Pseudomonadati</taxon>
        <taxon>Pseudomonadota</taxon>
        <taxon>Gammaproteobacteria</taxon>
        <taxon>Vibrionales</taxon>
        <taxon>Vibrionaceae</taxon>
        <taxon>Vibrio</taxon>
    </lineage>
</organism>
<evidence type="ECO:0000313" key="3">
    <source>
        <dbReference type="Proteomes" id="UP001570417"/>
    </source>
</evidence>
<name>A0ABV4N9N8_9VIBR</name>
<evidence type="ECO:0000256" key="1">
    <source>
        <dbReference type="SAM" id="Phobius"/>
    </source>
</evidence>
<keyword evidence="1" id="KW-0812">Transmembrane</keyword>
<dbReference type="Proteomes" id="UP001570417">
    <property type="component" value="Unassembled WGS sequence"/>
</dbReference>
<dbReference type="RefSeq" id="WP_372265385.1">
    <property type="nucleotide sequence ID" value="NZ_JBFRUW010000016.1"/>
</dbReference>
<feature type="transmembrane region" description="Helical" evidence="1">
    <location>
        <begin position="30"/>
        <end position="48"/>
    </location>
</feature>
<evidence type="ECO:0000313" key="2">
    <source>
        <dbReference type="EMBL" id="MFA0567866.1"/>
    </source>
</evidence>
<dbReference type="EMBL" id="JBFRUW010000016">
    <property type="protein sequence ID" value="MFA0567866.1"/>
    <property type="molecule type" value="Genomic_DNA"/>
</dbReference>
<keyword evidence="1" id="KW-0472">Membrane</keyword>
<sequence length="180" mass="20797">MEHKPPGTYILRELNDVAVPEHVSWFPQTLGWQILACAIVLYAIYRMVKLFQSWWENRYRREALRLVLEVRHSLLLDSITIGERTQVGQDYFQIMKAVLVYLKPELANKHGKAFLAALDCFILKPTFEAELGYKWTVSLLQKSKALTAAELLELTALCELWIREHSLQHASVTSEVKQNG</sequence>
<proteinExistence type="predicted"/>
<keyword evidence="1" id="KW-1133">Transmembrane helix</keyword>
<protein>
    <submittedName>
        <fullName evidence="2">DUF4381 domain-containing protein</fullName>
    </submittedName>
</protein>
<reference evidence="2 3" key="1">
    <citation type="journal article" date="2024" name="ISME J.">
        <title>Tailless and filamentous prophages are predominant in marine Vibrio.</title>
        <authorList>
            <person name="Steensen K."/>
            <person name="Seneca J."/>
            <person name="Bartlau N."/>
            <person name="Yu X.A."/>
            <person name="Hussain F.A."/>
            <person name="Polz M.F."/>
        </authorList>
    </citation>
    <scope>NUCLEOTIDE SEQUENCE [LARGE SCALE GENOMIC DNA]</scope>
    <source>
        <strain evidence="2 3">10N.222.51.A1</strain>
    </source>
</reference>
<accession>A0ABV4N9N8</accession>
<keyword evidence="3" id="KW-1185">Reference proteome</keyword>
<dbReference type="InterPro" id="IPR025489">
    <property type="entry name" value="DUF4381"/>
</dbReference>
<comment type="caution">
    <text evidence="2">The sequence shown here is derived from an EMBL/GenBank/DDBJ whole genome shotgun (WGS) entry which is preliminary data.</text>
</comment>
<gene>
    <name evidence="2" type="ORF">AB4566_06230</name>
</gene>
<dbReference type="Pfam" id="PF14316">
    <property type="entry name" value="DUF4381"/>
    <property type="match status" value="1"/>
</dbReference>